<protein>
    <submittedName>
        <fullName evidence="2">Uncharacterized protein LOC107799890</fullName>
    </submittedName>
</protein>
<name>A0AC58TZX8_TOBAC</name>
<reference evidence="2" key="2">
    <citation type="submission" date="2025-08" db="UniProtKB">
        <authorList>
            <consortium name="RefSeq"/>
        </authorList>
    </citation>
    <scope>IDENTIFICATION</scope>
    <source>
        <tissue evidence="2">Leaf</tissue>
    </source>
</reference>
<sequence>MKNRPSHIPRDQWTGLIWYWLSDKAKKRSQANRISRAKQKMPHTGGSKSIATLMNEKDMMNERLNNGETSNEQHRSDVAWEGDVYSQVLGTEKSGYVRGLGLDPTPSLLWGGKSSLRNVVADGLSNEAAHRLEQEINELKELNKKTG</sequence>
<evidence type="ECO:0000313" key="2">
    <source>
        <dbReference type="RefSeq" id="XP_075102781.1"/>
    </source>
</evidence>
<dbReference type="Proteomes" id="UP000790787">
    <property type="component" value="Chromosome 23"/>
</dbReference>
<organism evidence="1 2">
    <name type="scientific">Nicotiana tabacum</name>
    <name type="common">Common tobacco</name>
    <dbReference type="NCBI Taxonomy" id="4097"/>
    <lineage>
        <taxon>Eukaryota</taxon>
        <taxon>Viridiplantae</taxon>
        <taxon>Streptophyta</taxon>
        <taxon>Embryophyta</taxon>
        <taxon>Tracheophyta</taxon>
        <taxon>Spermatophyta</taxon>
        <taxon>Magnoliopsida</taxon>
        <taxon>eudicotyledons</taxon>
        <taxon>Gunneridae</taxon>
        <taxon>Pentapetalae</taxon>
        <taxon>asterids</taxon>
        <taxon>lamiids</taxon>
        <taxon>Solanales</taxon>
        <taxon>Solanaceae</taxon>
        <taxon>Nicotianoideae</taxon>
        <taxon>Nicotianeae</taxon>
        <taxon>Nicotiana</taxon>
    </lineage>
</organism>
<proteinExistence type="predicted"/>
<gene>
    <name evidence="2" type="primary">LOC107799890</name>
</gene>
<keyword evidence="1" id="KW-1185">Reference proteome</keyword>
<evidence type="ECO:0000313" key="1">
    <source>
        <dbReference type="Proteomes" id="UP000790787"/>
    </source>
</evidence>
<accession>A0AC58TZX8</accession>
<dbReference type="RefSeq" id="XP_075102781.1">
    <property type="nucleotide sequence ID" value="XM_075246680.1"/>
</dbReference>
<reference evidence="1" key="1">
    <citation type="journal article" date="2014" name="Nat. Commun.">
        <title>The tobacco genome sequence and its comparison with those of tomato and potato.</title>
        <authorList>
            <person name="Sierro N."/>
            <person name="Battey J.N."/>
            <person name="Ouadi S."/>
            <person name="Bakaher N."/>
            <person name="Bovet L."/>
            <person name="Willig A."/>
            <person name="Goepfert S."/>
            <person name="Peitsch M.C."/>
            <person name="Ivanov N.V."/>
        </authorList>
    </citation>
    <scope>NUCLEOTIDE SEQUENCE [LARGE SCALE GENOMIC DNA]</scope>
</reference>